<dbReference type="AlphaFoldDB" id="A0A501XF94"/>
<evidence type="ECO:0000259" key="7">
    <source>
        <dbReference type="PROSITE" id="PS51462"/>
    </source>
</evidence>
<organism evidence="8 9">
    <name type="scientific">Sandaracinobacter neustonicus</name>
    <dbReference type="NCBI Taxonomy" id="1715348"/>
    <lineage>
        <taxon>Bacteria</taxon>
        <taxon>Pseudomonadati</taxon>
        <taxon>Pseudomonadota</taxon>
        <taxon>Alphaproteobacteria</taxon>
        <taxon>Sphingomonadales</taxon>
        <taxon>Sphingosinicellaceae</taxon>
        <taxon>Sandaracinobacter</taxon>
    </lineage>
</organism>
<dbReference type="PANTHER" id="PTHR12318:SF0">
    <property type="entry name" value="ACYL-COENZYME A DIPHOSPHATASE NUDT19"/>
    <property type="match status" value="1"/>
</dbReference>
<dbReference type="SUPFAM" id="SSF55811">
    <property type="entry name" value="Nudix"/>
    <property type="match status" value="1"/>
</dbReference>
<evidence type="ECO:0000313" key="8">
    <source>
        <dbReference type="EMBL" id="TPE59079.1"/>
    </source>
</evidence>
<accession>A0A501XF94</accession>
<evidence type="ECO:0000256" key="2">
    <source>
        <dbReference type="ARBA" id="ARBA00001946"/>
    </source>
</evidence>
<dbReference type="GO" id="GO:0046872">
    <property type="term" value="F:metal ion binding"/>
    <property type="evidence" value="ECO:0007669"/>
    <property type="project" value="UniProtKB-KW"/>
</dbReference>
<keyword evidence="4 8" id="KW-0378">Hydrolase</keyword>
<proteinExistence type="predicted"/>
<dbReference type="GO" id="GO:0016818">
    <property type="term" value="F:hydrolase activity, acting on acid anhydrides, in phosphorus-containing anhydrides"/>
    <property type="evidence" value="ECO:0007669"/>
    <property type="project" value="InterPro"/>
</dbReference>
<dbReference type="PROSITE" id="PS51462">
    <property type="entry name" value="NUDIX"/>
    <property type="match status" value="1"/>
</dbReference>
<keyword evidence="3" id="KW-0479">Metal-binding</keyword>
<feature type="domain" description="Nudix hydrolase" evidence="7">
    <location>
        <begin position="6"/>
        <end position="183"/>
    </location>
</feature>
<dbReference type="InterPro" id="IPR015797">
    <property type="entry name" value="NUDIX_hydrolase-like_dom_sf"/>
</dbReference>
<name>A0A501XF94_9SPHN</name>
<evidence type="ECO:0000256" key="6">
    <source>
        <dbReference type="ARBA" id="ARBA00023211"/>
    </source>
</evidence>
<keyword evidence="5" id="KW-0460">Magnesium</keyword>
<dbReference type="RefSeq" id="WP_140929214.1">
    <property type="nucleotide sequence ID" value="NZ_VFSU01000032.1"/>
</dbReference>
<dbReference type="Proteomes" id="UP000319897">
    <property type="component" value="Unassembled WGS sequence"/>
</dbReference>
<evidence type="ECO:0000256" key="5">
    <source>
        <dbReference type="ARBA" id="ARBA00022842"/>
    </source>
</evidence>
<evidence type="ECO:0000256" key="3">
    <source>
        <dbReference type="ARBA" id="ARBA00022723"/>
    </source>
</evidence>
<dbReference type="OrthoDB" id="7183442at2"/>
<reference evidence="8 9" key="1">
    <citation type="submission" date="2019-06" db="EMBL/GenBank/DDBJ databases">
        <authorList>
            <person name="Lee I."/>
            <person name="Jang G.I."/>
            <person name="Hwang C.Y."/>
        </authorList>
    </citation>
    <scope>NUCLEOTIDE SEQUENCE [LARGE SCALE GENOMIC DNA]</scope>
    <source>
        <strain evidence="8 9">PAMC 28131</strain>
    </source>
</reference>
<dbReference type="InterPro" id="IPR000086">
    <property type="entry name" value="NUDIX_hydrolase_dom"/>
</dbReference>
<evidence type="ECO:0000256" key="1">
    <source>
        <dbReference type="ARBA" id="ARBA00001936"/>
    </source>
</evidence>
<evidence type="ECO:0000313" key="9">
    <source>
        <dbReference type="Proteomes" id="UP000319897"/>
    </source>
</evidence>
<dbReference type="PANTHER" id="PTHR12318">
    <property type="entry name" value="TESTOSTERONE-REGULATED PROTEIN RP2"/>
    <property type="match status" value="1"/>
</dbReference>
<comment type="cofactor">
    <cofactor evidence="2">
        <name>Mg(2+)</name>
        <dbReference type="ChEBI" id="CHEBI:18420"/>
    </cofactor>
</comment>
<dbReference type="InterPro" id="IPR039121">
    <property type="entry name" value="NUDT19"/>
</dbReference>
<keyword evidence="9" id="KW-1185">Reference proteome</keyword>
<dbReference type="CDD" id="cd18870">
    <property type="entry name" value="NUDIX_AcylCoAdiphos_Nudt19"/>
    <property type="match status" value="1"/>
</dbReference>
<dbReference type="EMBL" id="VFSU01000032">
    <property type="protein sequence ID" value="TPE59079.1"/>
    <property type="molecule type" value="Genomic_DNA"/>
</dbReference>
<comment type="cofactor">
    <cofactor evidence="1">
        <name>Mn(2+)</name>
        <dbReference type="ChEBI" id="CHEBI:29035"/>
    </cofactor>
</comment>
<keyword evidence="6" id="KW-0464">Manganese</keyword>
<sequence>MPVARPRDAATLILVRRDGPQPRILMGRRSGGHDFMPGKWVFPGGRIDRADYHGPILKDLAPDVAADLAASVRLKRQDGARLARALARTAIRETFEETGLVIGRHSDRLEADLSGLSYVARAITPPARHKRFDARFLMADAEQLQSLEPSDSRELGDVAWFGLGECRELDLPIVTRAVLDVVEGHLDGRAVERPFWHWTRQSPESAI</sequence>
<gene>
    <name evidence="8" type="ORF">FJQ54_14895</name>
</gene>
<dbReference type="Gene3D" id="3.90.79.10">
    <property type="entry name" value="Nucleoside Triphosphate Pyrophosphohydrolase"/>
    <property type="match status" value="2"/>
</dbReference>
<evidence type="ECO:0000256" key="4">
    <source>
        <dbReference type="ARBA" id="ARBA00022801"/>
    </source>
</evidence>
<protein>
    <submittedName>
        <fullName evidence="8">NUDIX hydrolase</fullName>
    </submittedName>
</protein>
<comment type="caution">
    <text evidence="8">The sequence shown here is derived from an EMBL/GenBank/DDBJ whole genome shotgun (WGS) entry which is preliminary data.</text>
</comment>